<sequence>MKTAIKLAAALSCALIAGTGQIVHATEGGQFYGPIGGVDQRASLIPPPGTYGRLRYVTVSAPQLSGLDDEPSPYVDEFDLTVTLYNFSLIKVWDRELFGGRWASIWSSSFSNNELSTNGSGDSTFAFHDSYFEPIFWGKYLGLKGAKPPSADPSTWTMRYGLSISAGLAFNLPTGNYDADRNSQTSSNTTIIIPHVDMTYQTGPWWADGTEFSARLSYNISTKNDDTGYQSGDVIGLDASVSQRFGNWQIGPSLTVAKQITDDDSENPLVKASFQNGNKFTLVQPGIVFTRSFPKKRMAASFKVVTDAYVENRIDVDYGFIAAIGFTF</sequence>
<keyword evidence="1" id="KW-0732">Signal</keyword>
<protein>
    <recommendedName>
        <fullName evidence="4">Transporter</fullName>
    </recommendedName>
</protein>
<dbReference type="EMBL" id="JACIEQ010000001">
    <property type="protein sequence ID" value="MBB4021708.1"/>
    <property type="molecule type" value="Genomic_DNA"/>
</dbReference>
<name>A0A840CDU3_9RHOB</name>
<feature type="chain" id="PRO_5032941614" description="Transporter" evidence="1">
    <location>
        <begin position="26"/>
        <end position="328"/>
    </location>
</feature>
<keyword evidence="3" id="KW-1185">Reference proteome</keyword>
<organism evidence="2 3">
    <name type="scientific">Actibacterium naphthalenivorans</name>
    <dbReference type="NCBI Taxonomy" id="1614693"/>
    <lineage>
        <taxon>Bacteria</taxon>
        <taxon>Pseudomonadati</taxon>
        <taxon>Pseudomonadota</taxon>
        <taxon>Alphaproteobacteria</taxon>
        <taxon>Rhodobacterales</taxon>
        <taxon>Roseobacteraceae</taxon>
        <taxon>Actibacterium</taxon>
    </lineage>
</organism>
<accession>A0A840CDU3</accession>
<feature type="signal peptide" evidence="1">
    <location>
        <begin position="1"/>
        <end position="25"/>
    </location>
</feature>
<proteinExistence type="predicted"/>
<gene>
    <name evidence="2" type="ORF">GGR17_001499</name>
</gene>
<evidence type="ECO:0000256" key="1">
    <source>
        <dbReference type="SAM" id="SignalP"/>
    </source>
</evidence>
<dbReference type="RefSeq" id="WP_162231840.1">
    <property type="nucleotide sequence ID" value="NZ_JACIEQ010000001.1"/>
</dbReference>
<dbReference type="InterPro" id="IPR025737">
    <property type="entry name" value="FApF"/>
</dbReference>
<dbReference type="Pfam" id="PF13557">
    <property type="entry name" value="Phenol_MetA_deg"/>
    <property type="match status" value="1"/>
</dbReference>
<reference evidence="2 3" key="1">
    <citation type="submission" date="2020-08" db="EMBL/GenBank/DDBJ databases">
        <title>Genomic Encyclopedia of Type Strains, Phase IV (KMG-IV): sequencing the most valuable type-strain genomes for metagenomic binning, comparative biology and taxonomic classification.</title>
        <authorList>
            <person name="Goeker M."/>
        </authorList>
    </citation>
    <scope>NUCLEOTIDE SEQUENCE [LARGE SCALE GENOMIC DNA]</scope>
    <source>
        <strain evidence="2 3">DSM 105040</strain>
    </source>
</reference>
<dbReference type="AlphaFoldDB" id="A0A840CDU3"/>
<comment type="caution">
    <text evidence="2">The sequence shown here is derived from an EMBL/GenBank/DDBJ whole genome shotgun (WGS) entry which is preliminary data.</text>
</comment>
<evidence type="ECO:0008006" key="4">
    <source>
        <dbReference type="Google" id="ProtNLM"/>
    </source>
</evidence>
<dbReference type="Proteomes" id="UP000585681">
    <property type="component" value="Unassembled WGS sequence"/>
</dbReference>
<evidence type="ECO:0000313" key="3">
    <source>
        <dbReference type="Proteomes" id="UP000585681"/>
    </source>
</evidence>
<evidence type="ECO:0000313" key="2">
    <source>
        <dbReference type="EMBL" id="MBB4021708.1"/>
    </source>
</evidence>